<feature type="domain" description="Major facilitator superfamily (MFS) profile" evidence="10">
    <location>
        <begin position="10"/>
        <end position="481"/>
    </location>
</feature>
<reference evidence="11 12" key="1">
    <citation type="submission" date="2016-03" db="EMBL/GenBank/DDBJ databases">
        <authorList>
            <person name="Ploux O."/>
        </authorList>
    </citation>
    <scope>NUCLEOTIDE SEQUENCE [LARGE SCALE GENOMIC DNA]</scope>
    <source>
        <strain evidence="11 12">URUG2</strain>
    </source>
</reference>
<feature type="transmembrane region" description="Helical" evidence="9">
    <location>
        <begin position="192"/>
        <end position="211"/>
    </location>
</feature>
<evidence type="ECO:0000313" key="12">
    <source>
        <dbReference type="Proteomes" id="UP000225277"/>
    </source>
</evidence>
<dbReference type="OrthoDB" id="4142200at2759"/>
<dbReference type="CDD" id="cd17356">
    <property type="entry name" value="MFS_HXT"/>
    <property type="match status" value="1"/>
</dbReference>
<feature type="transmembrane region" description="Helical" evidence="9">
    <location>
        <begin position="287"/>
        <end position="310"/>
    </location>
</feature>
<dbReference type="InterPro" id="IPR036259">
    <property type="entry name" value="MFS_trans_sf"/>
</dbReference>
<keyword evidence="4 9" id="KW-0812">Transmembrane</keyword>
<evidence type="ECO:0000256" key="7">
    <source>
        <dbReference type="RuleBase" id="RU003346"/>
    </source>
</evidence>
<feature type="transmembrane region" description="Helical" evidence="9">
    <location>
        <begin position="6"/>
        <end position="23"/>
    </location>
</feature>
<dbReference type="Gene3D" id="1.20.1250.20">
    <property type="entry name" value="MFS general substrate transporter like domains"/>
    <property type="match status" value="1"/>
</dbReference>
<evidence type="ECO:0000256" key="3">
    <source>
        <dbReference type="ARBA" id="ARBA00022448"/>
    </source>
</evidence>
<dbReference type="PROSITE" id="PS00217">
    <property type="entry name" value="SUGAR_TRANSPORT_2"/>
    <property type="match status" value="1"/>
</dbReference>
<evidence type="ECO:0000256" key="4">
    <source>
        <dbReference type="ARBA" id="ARBA00022692"/>
    </source>
</evidence>
<dbReference type="PANTHER" id="PTHR48022">
    <property type="entry name" value="PLASTIDIC GLUCOSE TRANSPORTER 4"/>
    <property type="match status" value="1"/>
</dbReference>
<keyword evidence="6 9" id="KW-0472">Membrane</keyword>
<dbReference type="PROSITE" id="PS00216">
    <property type="entry name" value="SUGAR_TRANSPORT_1"/>
    <property type="match status" value="2"/>
</dbReference>
<feature type="transmembrane region" description="Helical" evidence="9">
    <location>
        <begin position="459"/>
        <end position="477"/>
    </location>
</feature>
<dbReference type="InterPro" id="IPR050360">
    <property type="entry name" value="MFS_Sugar_Transporters"/>
</dbReference>
<keyword evidence="5 9" id="KW-1133">Transmembrane helix</keyword>
<dbReference type="GeneID" id="35596058"/>
<feature type="transmembrane region" description="Helical" evidence="9">
    <location>
        <begin position="95"/>
        <end position="115"/>
    </location>
</feature>
<evidence type="ECO:0000256" key="1">
    <source>
        <dbReference type="ARBA" id="ARBA00004141"/>
    </source>
</evidence>
<evidence type="ECO:0000256" key="9">
    <source>
        <dbReference type="SAM" id="Phobius"/>
    </source>
</evidence>
<comment type="similarity">
    <text evidence="2 7">Belongs to the major facilitator superfamily. Sugar transporter (TC 2.A.1.1) family.</text>
</comment>
<evidence type="ECO:0000256" key="2">
    <source>
        <dbReference type="ARBA" id="ARBA00010992"/>
    </source>
</evidence>
<dbReference type="InterPro" id="IPR020846">
    <property type="entry name" value="MFS_dom"/>
</dbReference>
<protein>
    <submittedName>
        <fullName evidence="11">Related to quinate transport protein</fullName>
    </submittedName>
</protein>
<dbReference type="RefSeq" id="XP_023621634.1">
    <property type="nucleotide sequence ID" value="XM_023765866.1"/>
</dbReference>
<dbReference type="Pfam" id="PF00083">
    <property type="entry name" value="Sugar_tr"/>
    <property type="match status" value="1"/>
</dbReference>
<dbReference type="SUPFAM" id="SSF103473">
    <property type="entry name" value="MFS general substrate transporter"/>
    <property type="match status" value="1"/>
</dbReference>
<proteinExistence type="inferred from homology"/>
<evidence type="ECO:0000256" key="6">
    <source>
        <dbReference type="ARBA" id="ARBA00023136"/>
    </source>
</evidence>
<name>A0A2D3USR2_9PEZI</name>
<keyword evidence="12" id="KW-1185">Reference proteome</keyword>
<dbReference type="InterPro" id="IPR005829">
    <property type="entry name" value="Sugar_transporter_CS"/>
</dbReference>
<feature type="transmembrane region" description="Helical" evidence="9">
    <location>
        <begin position="428"/>
        <end position="447"/>
    </location>
</feature>
<dbReference type="InterPro" id="IPR005828">
    <property type="entry name" value="MFS_sugar_transport-like"/>
</dbReference>
<comment type="subcellular location">
    <subcellularLocation>
        <location evidence="1">Membrane</location>
        <topology evidence="1">Multi-pass membrane protein</topology>
    </subcellularLocation>
</comment>
<feature type="transmembrane region" description="Helical" evidence="9">
    <location>
        <begin position="393"/>
        <end position="416"/>
    </location>
</feature>
<dbReference type="GO" id="GO:0005351">
    <property type="term" value="F:carbohydrate:proton symporter activity"/>
    <property type="evidence" value="ECO:0007669"/>
    <property type="project" value="TreeGrafter"/>
</dbReference>
<feature type="region of interest" description="Disordered" evidence="8">
    <location>
        <begin position="521"/>
        <end position="544"/>
    </location>
</feature>
<dbReference type="AlphaFoldDB" id="A0A2D3USR2"/>
<dbReference type="GO" id="GO:0016020">
    <property type="term" value="C:membrane"/>
    <property type="evidence" value="ECO:0007669"/>
    <property type="project" value="UniProtKB-SubCell"/>
</dbReference>
<keyword evidence="3 7" id="KW-0813">Transport</keyword>
<evidence type="ECO:0000256" key="5">
    <source>
        <dbReference type="ARBA" id="ARBA00022989"/>
    </source>
</evidence>
<evidence type="ECO:0000259" key="10">
    <source>
        <dbReference type="PROSITE" id="PS50850"/>
    </source>
</evidence>
<sequence>MYKVGNIYAITAVAVIGGGLFGFDISSMSAIISTPSYLCYFNQGPLGPPYSDDLNCSGPTASTQGGISAAMPAGSWLGALISGYLSDILGRKKSIMIGCIIWCIGSAIICASQNIPMLVVGRIINGFCVGIESAQVPVYVSEIAPPSKRGRLVAFQQWAITWGILILYYISYGASFIGGTTSQDYSTTTFRLPWGLQMLPAVLLFFAMFLLPESPRWLARKDRWEECHGVLILVHGKGDPNSPLVSQELAEIRDMCEFEARNSDVTYWELFTPKLFNRTHIGIFTQIWSQLTGMNVMMYYITYVFAMAGYEGNANLLASSIQYIINVLMTIPALIYLDRWGRRPTMLVGAALMMIWMFTNAGILATYGEVVPGGVNGIAAASMQVSGAPAKGLIASTYLFVASFACTWGPTSWVYPPELYPLRVRGKAVALATSANWAFNTALGAFVPEAFVNIRWQVYLIFGVFNLAMFIHAALLFPETAGKTLEEIELMFEDPRGIPGIGTRPWTTKVQTQHALALERGERNARKLQGEDSEYVEERGQEKV</sequence>
<dbReference type="NCBIfam" id="TIGR00879">
    <property type="entry name" value="SP"/>
    <property type="match status" value="1"/>
</dbReference>
<feature type="transmembrane region" description="Helical" evidence="9">
    <location>
        <begin position="316"/>
        <end position="337"/>
    </location>
</feature>
<dbReference type="FunFam" id="1.20.1250.20:FF:000026">
    <property type="entry name" value="MFS quinate transporter QutD"/>
    <property type="match status" value="1"/>
</dbReference>
<feature type="transmembrane region" description="Helical" evidence="9">
    <location>
        <begin position="152"/>
        <end position="172"/>
    </location>
</feature>
<evidence type="ECO:0000256" key="8">
    <source>
        <dbReference type="SAM" id="MobiDB-lite"/>
    </source>
</evidence>
<feature type="transmembrane region" description="Helical" evidence="9">
    <location>
        <begin position="346"/>
        <end position="367"/>
    </location>
</feature>
<evidence type="ECO:0000313" key="11">
    <source>
        <dbReference type="EMBL" id="CZT14737.1"/>
    </source>
</evidence>
<dbReference type="PANTHER" id="PTHR48022:SF7">
    <property type="entry name" value="MAJOR FACILITATOR SUPERFAMILY (MFS) PROFILE DOMAIN-CONTAINING PROTEIN-RELATED"/>
    <property type="match status" value="1"/>
</dbReference>
<dbReference type="PRINTS" id="PR00171">
    <property type="entry name" value="SUGRTRNSPORT"/>
</dbReference>
<dbReference type="Proteomes" id="UP000225277">
    <property type="component" value="Unassembled WGS sequence"/>
</dbReference>
<organism evidence="11 12">
    <name type="scientific">Ramularia collo-cygni</name>
    <dbReference type="NCBI Taxonomy" id="112498"/>
    <lineage>
        <taxon>Eukaryota</taxon>
        <taxon>Fungi</taxon>
        <taxon>Dikarya</taxon>
        <taxon>Ascomycota</taxon>
        <taxon>Pezizomycotina</taxon>
        <taxon>Dothideomycetes</taxon>
        <taxon>Dothideomycetidae</taxon>
        <taxon>Mycosphaerellales</taxon>
        <taxon>Mycosphaerellaceae</taxon>
        <taxon>Ramularia</taxon>
    </lineage>
</organism>
<dbReference type="InterPro" id="IPR003663">
    <property type="entry name" value="Sugar/inositol_transpt"/>
</dbReference>
<dbReference type="PROSITE" id="PS50850">
    <property type="entry name" value="MFS"/>
    <property type="match status" value="1"/>
</dbReference>
<accession>A0A2D3USR2</accession>
<gene>
    <name evidence="11" type="ORF">RCC_00700</name>
</gene>
<dbReference type="EMBL" id="FJUY01000001">
    <property type="protein sequence ID" value="CZT14737.1"/>
    <property type="molecule type" value="Genomic_DNA"/>
</dbReference>